<dbReference type="PROSITE" id="PS51257">
    <property type="entry name" value="PROKAR_LIPOPROTEIN"/>
    <property type="match status" value="1"/>
</dbReference>
<reference evidence="3 4" key="1">
    <citation type="submission" date="2018-08" db="EMBL/GenBank/DDBJ databases">
        <title>A genome reference for cultivated species of the human gut microbiota.</title>
        <authorList>
            <person name="Zou Y."/>
            <person name="Xue W."/>
            <person name="Luo G."/>
        </authorList>
    </citation>
    <scope>NUCLEOTIDE SEQUENCE [LARGE SCALE GENOMIC DNA]</scope>
    <source>
        <strain evidence="3 4">OM05-15BH</strain>
    </source>
</reference>
<sequence>MKKILLVWICFIYGLFFSCTQEIASDIFDRVERYMEICPDSALLLLNRIQHPEKLSGKQRADYALLLTQARDKNYLDSLQSDSLIKLAVDYYQDSDDKVRGGKALFYYGKVAVLHGDDEKAMQAYLDAQERLKGTKEYKLQAWIQEYIGRINDDQERYDMALDNYHKSIYYNKKADNTLGIVYAYRNIAWIYEVRQNSDSVNRYVEAGLSLLNGDSTSSIFPSLMQIKGVVESGKGNYLNAVSYFLAAIRCEKVVDSLPYYYMSLGDTYMKLGLFDKAEECFKNILSSKDILALSGAYNYFYLLEKEKMESGKSLYYKEISDSLLQIAQNETKRNKVLNVQKRNEIEKQQKEKDVLRQDSLIQLLGGIILLIFLFLLGLFFYIKMVKRIERNYRESLQKYTKQSRETIGANEQLISQYICQIEELKQKETLVLEASKEQIVRLEQEIQTLVEKNRLILENSYVDGLNVLRLLKEQLLIVENMTVIEKQQFLDYMDLLFDNFVTRLCTEYGLKESNLLLAAFIKLGFSSEELVILFDSELAAVRKRKQRLKGKLGLDNKVNLDVFLVCYPRKMSC</sequence>
<dbReference type="RefSeq" id="WP_117723223.1">
    <property type="nucleotide sequence ID" value="NZ_QSUL01000002.1"/>
</dbReference>
<feature type="transmembrane region" description="Helical" evidence="2">
    <location>
        <begin position="361"/>
        <end position="383"/>
    </location>
</feature>
<dbReference type="SUPFAM" id="SSF48452">
    <property type="entry name" value="TPR-like"/>
    <property type="match status" value="1"/>
</dbReference>
<evidence type="ECO:0008006" key="5">
    <source>
        <dbReference type="Google" id="ProtNLM"/>
    </source>
</evidence>
<keyword evidence="2" id="KW-1133">Transmembrane helix</keyword>
<dbReference type="Proteomes" id="UP000260983">
    <property type="component" value="Unassembled WGS sequence"/>
</dbReference>
<dbReference type="AlphaFoldDB" id="A0A3E5BNK7"/>
<protein>
    <recommendedName>
        <fullName evidence="5">Tetratricopeptide repeat protein</fullName>
    </recommendedName>
</protein>
<dbReference type="InterPro" id="IPR011990">
    <property type="entry name" value="TPR-like_helical_dom_sf"/>
</dbReference>
<evidence type="ECO:0000256" key="2">
    <source>
        <dbReference type="SAM" id="Phobius"/>
    </source>
</evidence>
<evidence type="ECO:0000313" key="3">
    <source>
        <dbReference type="EMBL" id="RGN39207.1"/>
    </source>
</evidence>
<dbReference type="InterPro" id="IPR019734">
    <property type="entry name" value="TPR_rpt"/>
</dbReference>
<keyword evidence="2" id="KW-0472">Membrane</keyword>
<evidence type="ECO:0000313" key="4">
    <source>
        <dbReference type="Proteomes" id="UP000260983"/>
    </source>
</evidence>
<organism evidence="3 4">
    <name type="scientific">Bacteroides oleiciplenus</name>
    <dbReference type="NCBI Taxonomy" id="626931"/>
    <lineage>
        <taxon>Bacteria</taxon>
        <taxon>Pseudomonadati</taxon>
        <taxon>Bacteroidota</taxon>
        <taxon>Bacteroidia</taxon>
        <taxon>Bacteroidales</taxon>
        <taxon>Bacteroidaceae</taxon>
        <taxon>Bacteroides</taxon>
    </lineage>
</organism>
<proteinExistence type="predicted"/>
<keyword evidence="1" id="KW-0175">Coiled coil</keyword>
<name>A0A3E5BNK7_9BACE</name>
<dbReference type="Pfam" id="PF13181">
    <property type="entry name" value="TPR_8"/>
    <property type="match status" value="1"/>
</dbReference>
<keyword evidence="2" id="KW-0812">Transmembrane</keyword>
<accession>A0A3E5BNK7</accession>
<dbReference type="EMBL" id="QSUL01000002">
    <property type="protein sequence ID" value="RGN39207.1"/>
    <property type="molecule type" value="Genomic_DNA"/>
</dbReference>
<gene>
    <name evidence="3" type="ORF">DXB65_02375</name>
</gene>
<feature type="coiled-coil region" evidence="1">
    <location>
        <begin position="386"/>
        <end position="460"/>
    </location>
</feature>
<evidence type="ECO:0000256" key="1">
    <source>
        <dbReference type="SAM" id="Coils"/>
    </source>
</evidence>
<dbReference type="Gene3D" id="1.25.40.10">
    <property type="entry name" value="Tetratricopeptide repeat domain"/>
    <property type="match status" value="2"/>
</dbReference>
<comment type="caution">
    <text evidence="3">The sequence shown here is derived from an EMBL/GenBank/DDBJ whole genome shotgun (WGS) entry which is preliminary data.</text>
</comment>
<dbReference type="SMART" id="SM00028">
    <property type="entry name" value="TPR"/>
    <property type="match status" value="4"/>
</dbReference>